<dbReference type="HAMAP" id="MF_02066">
    <property type="entry name" value="CpoB"/>
    <property type="match status" value="1"/>
</dbReference>
<keyword evidence="2" id="KW-0175">Coiled coil</keyword>
<comment type="function">
    <text evidence="2">Mediates coordination of peptidoglycan synthesis and outer membrane constriction during cell division.</text>
</comment>
<dbReference type="SUPFAM" id="SSF48452">
    <property type="entry name" value="TPR-like"/>
    <property type="match status" value="1"/>
</dbReference>
<dbReference type="GO" id="GO:0070206">
    <property type="term" value="P:protein trimerization"/>
    <property type="evidence" value="ECO:0007669"/>
    <property type="project" value="InterPro"/>
</dbReference>
<keyword evidence="8" id="KW-1185">Reference proteome</keyword>
<dbReference type="Proteomes" id="UP000516072">
    <property type="component" value="Chromosome"/>
</dbReference>
<comment type="similarity">
    <text evidence="2">Belongs to the CpoB family.</text>
</comment>
<dbReference type="Gene3D" id="1.25.40.10">
    <property type="entry name" value="Tetratricopeptide repeat domain"/>
    <property type="match status" value="1"/>
</dbReference>
<dbReference type="NCBIfam" id="TIGR02795">
    <property type="entry name" value="tol_pal_ybgF"/>
    <property type="match status" value="1"/>
</dbReference>
<evidence type="ECO:0000256" key="1">
    <source>
        <dbReference type="ARBA" id="ARBA00022729"/>
    </source>
</evidence>
<comment type="subcellular location">
    <subcellularLocation>
        <location evidence="2">Periplasm</location>
    </subcellularLocation>
</comment>
<dbReference type="InterPro" id="IPR034706">
    <property type="entry name" value="CpoB"/>
</dbReference>
<keyword evidence="2" id="KW-0132">Cell division</keyword>
<evidence type="ECO:0000256" key="2">
    <source>
        <dbReference type="HAMAP-Rule" id="MF_02066"/>
    </source>
</evidence>
<dbReference type="EMBL" id="LR778175">
    <property type="protein sequence ID" value="CAB1277443.1"/>
    <property type="molecule type" value="Genomic_DNA"/>
</dbReference>
<feature type="coiled-coil region" evidence="2">
    <location>
        <begin position="38"/>
        <end position="79"/>
    </location>
</feature>
<evidence type="ECO:0000313" key="7">
    <source>
        <dbReference type="EMBL" id="CAB1277443.1"/>
    </source>
</evidence>
<dbReference type="GO" id="GO:0043093">
    <property type="term" value="P:FtsZ-dependent cytokinesis"/>
    <property type="evidence" value="ECO:0007669"/>
    <property type="project" value="UniProtKB-UniRule"/>
</dbReference>
<feature type="domain" description="Outer membrane lipoprotein BamD-like" evidence="5">
    <location>
        <begin position="118"/>
        <end position="236"/>
    </location>
</feature>
<keyword evidence="2" id="KW-0131">Cell cycle</keyword>
<dbReference type="InterPro" id="IPR032519">
    <property type="entry name" value="YbgF_tri"/>
</dbReference>
<evidence type="ECO:0000256" key="4">
    <source>
        <dbReference type="SAM" id="MobiDB-lite"/>
    </source>
</evidence>
<dbReference type="InterPro" id="IPR019734">
    <property type="entry name" value="TPR_rpt"/>
</dbReference>
<accession>A0A7G1QCJ8</accession>
<evidence type="ECO:0000259" key="6">
    <source>
        <dbReference type="Pfam" id="PF16331"/>
    </source>
</evidence>
<proteinExistence type="inferred from homology"/>
<evidence type="ECO:0000313" key="8">
    <source>
        <dbReference type="Proteomes" id="UP000516072"/>
    </source>
</evidence>
<keyword evidence="2" id="KW-0574">Periplasm</keyword>
<dbReference type="PROSITE" id="PS50005">
    <property type="entry name" value="TPR"/>
    <property type="match status" value="2"/>
</dbReference>
<feature type="compositionally biased region" description="Basic and acidic residues" evidence="4">
    <location>
        <begin position="96"/>
        <end position="105"/>
    </location>
</feature>
<dbReference type="Gene3D" id="1.20.5.110">
    <property type="match status" value="1"/>
</dbReference>
<feature type="domain" description="YbgF trimerisation" evidence="6">
    <location>
        <begin position="22"/>
        <end position="90"/>
    </location>
</feature>
<dbReference type="RefSeq" id="WP_197744321.1">
    <property type="nucleotide sequence ID" value="NZ_LR778175.1"/>
</dbReference>
<evidence type="ECO:0000259" key="5">
    <source>
        <dbReference type="Pfam" id="PF13525"/>
    </source>
</evidence>
<dbReference type="KEGG" id="ntg:NSCAC_1671"/>
<feature type="repeat" description="TPR" evidence="3">
    <location>
        <begin position="192"/>
        <end position="225"/>
    </location>
</feature>
<feature type="repeat" description="TPR" evidence="3">
    <location>
        <begin position="155"/>
        <end position="188"/>
    </location>
</feature>
<dbReference type="InterPro" id="IPR011990">
    <property type="entry name" value="TPR-like_helical_dom_sf"/>
</dbReference>
<gene>
    <name evidence="2" type="primary">cpoB</name>
    <name evidence="7" type="ORF">NSCAC_1671</name>
</gene>
<dbReference type="Pfam" id="PF13525">
    <property type="entry name" value="YfiO"/>
    <property type="match status" value="1"/>
</dbReference>
<dbReference type="AlphaFoldDB" id="A0A7G1QCJ8"/>
<reference evidence="7 8" key="1">
    <citation type="submission" date="2020-03" db="EMBL/GenBank/DDBJ databases">
        <authorList>
            <person name="Picone N."/>
        </authorList>
    </citation>
    <scope>NUCLEOTIDE SEQUENCE [LARGE SCALE GENOMIC DNA]</scope>
    <source>
        <strain evidence="7">NSCAC1</strain>
    </source>
</reference>
<dbReference type="InterPro" id="IPR039565">
    <property type="entry name" value="BamD-like"/>
</dbReference>
<dbReference type="Pfam" id="PF16331">
    <property type="entry name" value="TolA_bind_tri"/>
    <property type="match status" value="1"/>
</dbReference>
<feature type="region of interest" description="Disordered" evidence="4">
    <location>
        <begin position="91"/>
        <end position="114"/>
    </location>
</feature>
<evidence type="ECO:0000256" key="3">
    <source>
        <dbReference type="PROSITE-ProRule" id="PRU00339"/>
    </source>
</evidence>
<name>A0A7G1QCJ8_9GAMM</name>
<keyword evidence="1 2" id="KW-0732">Signal</keyword>
<dbReference type="GO" id="GO:0030288">
    <property type="term" value="C:outer membrane-bounded periplasmic space"/>
    <property type="evidence" value="ECO:0007669"/>
    <property type="project" value="UniProtKB-UniRule"/>
</dbReference>
<keyword evidence="3" id="KW-0802">TPR repeat</keyword>
<sequence length="239" mass="27381">MFQLPIIVNGIETMGAGANANLAQRVQHLENIIQGQGLSKLLTQLNQLESEVRQLQGENENLQYEIENLKNKQRELYVDLDRRIESLNTLEGNQSLDERNDEENSFKSGGFTSDSDLSDQAYQHALEVLQEGHYTEAIIAFTKFSKQYPESDKFADAQYWLGEAYYMNQNFQETITAFQAFINDSPESLKVPNAILKQGISYYELSQKNQAKDKFEKIVAEYPSSTARQLADEYLKKIQ</sequence>
<dbReference type="InterPro" id="IPR014162">
    <property type="entry name" value="CpoB_C"/>
</dbReference>
<organism evidence="7 8">
    <name type="scientific">Candidatus Nitrosacidococcus tergens</name>
    <dbReference type="NCBI Taxonomy" id="553981"/>
    <lineage>
        <taxon>Bacteria</taxon>
        <taxon>Pseudomonadati</taxon>
        <taxon>Pseudomonadota</taxon>
        <taxon>Gammaproteobacteria</taxon>
        <taxon>Chromatiales</taxon>
        <taxon>Chromatiaceae</taxon>
        <taxon>Candidatus Nitrosacidococcus</taxon>
    </lineage>
</organism>
<protein>
    <recommendedName>
        <fullName evidence="2">Cell division coordinator CpoB</fullName>
    </recommendedName>
</protein>